<evidence type="ECO:0000313" key="5">
    <source>
        <dbReference type="Proteomes" id="UP000185680"/>
    </source>
</evidence>
<dbReference type="OrthoDB" id="2389872at2"/>
<keyword evidence="4" id="KW-1185">Reference proteome</keyword>
<proteinExistence type="predicted"/>
<dbReference type="InterPro" id="IPR053853">
    <property type="entry name" value="FitA-like_RHH"/>
</dbReference>
<dbReference type="InterPro" id="IPR013321">
    <property type="entry name" value="Arc_rbn_hlx_hlx"/>
</dbReference>
<evidence type="ECO:0000313" key="4">
    <source>
        <dbReference type="Proteomes" id="UP000185657"/>
    </source>
</evidence>
<accession>A0A167HSI0</accession>
<dbReference type="AlphaFoldDB" id="A0A167HSI0"/>
<reference evidence="2 5" key="2">
    <citation type="submission" date="2016-10" db="EMBL/GenBank/DDBJ databases">
        <title>Hydorgenophaga sp. LPB0072 isolated from gastropod.</title>
        <authorList>
            <person name="Kim E."/>
            <person name="Yi H."/>
        </authorList>
    </citation>
    <scope>NUCLEOTIDE SEQUENCE [LARGE SCALE GENOMIC DNA]</scope>
    <source>
        <strain evidence="2 5">LPB0072</strain>
    </source>
</reference>
<dbReference type="EMBL" id="CP017476">
    <property type="protein sequence ID" value="AOW13398.1"/>
    <property type="molecule type" value="Genomic_DNA"/>
</dbReference>
<dbReference type="Pfam" id="PF22513">
    <property type="entry name" value="FitA-like_RHH"/>
    <property type="match status" value="1"/>
</dbReference>
<dbReference type="EMBL" id="LVWD01000013">
    <property type="protein sequence ID" value="OAD41683.1"/>
    <property type="molecule type" value="Genomic_DNA"/>
</dbReference>
<dbReference type="Proteomes" id="UP000185680">
    <property type="component" value="Chromosome"/>
</dbReference>
<evidence type="ECO:0000259" key="1">
    <source>
        <dbReference type="Pfam" id="PF22513"/>
    </source>
</evidence>
<dbReference type="RefSeq" id="WP_066089762.1">
    <property type="nucleotide sequence ID" value="NZ_CP017476.1"/>
</dbReference>
<dbReference type="InterPro" id="IPR010985">
    <property type="entry name" value="Ribbon_hlx_hlx"/>
</dbReference>
<dbReference type="SUPFAM" id="SSF47598">
    <property type="entry name" value="Ribbon-helix-helix"/>
    <property type="match status" value="1"/>
</dbReference>
<organism evidence="2 5">
    <name type="scientific">Hydrogenophaga crassostreae</name>
    <dbReference type="NCBI Taxonomy" id="1763535"/>
    <lineage>
        <taxon>Bacteria</taxon>
        <taxon>Pseudomonadati</taxon>
        <taxon>Pseudomonadota</taxon>
        <taxon>Betaproteobacteria</taxon>
        <taxon>Burkholderiales</taxon>
        <taxon>Comamonadaceae</taxon>
        <taxon>Hydrogenophaga</taxon>
    </lineage>
</organism>
<gene>
    <name evidence="2" type="ORF">LPB072_11580</name>
    <name evidence="3" type="ORF">LPB72_10200</name>
</gene>
<reference evidence="3 4" key="1">
    <citation type="submission" date="2016-02" db="EMBL/GenBank/DDBJ databases">
        <title>Draft genome sequence of Hydrogenophaga sp. LPB0072.</title>
        <authorList>
            <person name="Shin S.-K."/>
            <person name="Yi H."/>
        </authorList>
    </citation>
    <scope>NUCLEOTIDE SEQUENCE [LARGE SCALE GENOMIC DNA]</scope>
    <source>
        <strain evidence="3 4">LPB0072</strain>
    </source>
</reference>
<evidence type="ECO:0000313" key="3">
    <source>
        <dbReference type="EMBL" id="OAD41683.1"/>
    </source>
</evidence>
<feature type="domain" description="Antitoxin FitA-like ribbon-helix-helix" evidence="1">
    <location>
        <begin position="2"/>
        <end position="40"/>
    </location>
</feature>
<protein>
    <submittedName>
        <fullName evidence="2">Plasmid stability protein stbC</fullName>
    </submittedName>
</protein>
<dbReference type="KEGG" id="hyl:LPB072_11580"/>
<dbReference type="Proteomes" id="UP000185657">
    <property type="component" value="Unassembled WGS sequence"/>
</dbReference>
<dbReference type="STRING" id="1763535.LPB072_11580"/>
<dbReference type="GO" id="GO:0006355">
    <property type="term" value="P:regulation of DNA-templated transcription"/>
    <property type="evidence" value="ECO:0007669"/>
    <property type="project" value="InterPro"/>
</dbReference>
<name>A0A167HSI0_9BURK</name>
<dbReference type="Gene3D" id="1.10.1220.10">
    <property type="entry name" value="Met repressor-like"/>
    <property type="match status" value="1"/>
</dbReference>
<evidence type="ECO:0000313" key="2">
    <source>
        <dbReference type="EMBL" id="AOW13398.1"/>
    </source>
</evidence>
<sequence>MANVTVRNLPDAVHRALRVRAATHGRSTEAEIRNILEEAARPTQRIRLGSLLVSIAREAGGITEAEAAHFDQLRDKNAAEPMRIE</sequence>